<dbReference type="Pfam" id="PF07676">
    <property type="entry name" value="PD40"/>
    <property type="match status" value="1"/>
</dbReference>
<keyword evidence="8" id="KW-1185">Reference proteome</keyword>
<keyword evidence="5" id="KW-0732">Signal</keyword>
<dbReference type="PRINTS" id="PR01021">
    <property type="entry name" value="OMPADOMAIN"/>
</dbReference>
<accession>A0A937ADZ4</accession>
<dbReference type="SUPFAM" id="SSF50939">
    <property type="entry name" value="Sialidases"/>
    <property type="match status" value="1"/>
</dbReference>
<proteinExistence type="predicted"/>
<dbReference type="Proteomes" id="UP000642920">
    <property type="component" value="Unassembled WGS sequence"/>
</dbReference>
<keyword evidence="2 4" id="KW-0472">Membrane</keyword>
<dbReference type="CDD" id="cd07185">
    <property type="entry name" value="OmpA_C-like"/>
    <property type="match status" value="1"/>
</dbReference>
<dbReference type="InterPro" id="IPR011659">
    <property type="entry name" value="WD40"/>
</dbReference>
<dbReference type="InterPro" id="IPR006664">
    <property type="entry name" value="OMP_bac"/>
</dbReference>
<dbReference type="InterPro" id="IPR036737">
    <property type="entry name" value="OmpA-like_sf"/>
</dbReference>
<reference evidence="7" key="1">
    <citation type="submission" date="2021-01" db="EMBL/GenBank/DDBJ databases">
        <title>Marivirga sp. nov., isolated from intertidal surface sediments.</title>
        <authorList>
            <person name="Zhang M."/>
        </authorList>
    </citation>
    <scope>NUCLEOTIDE SEQUENCE</scope>
    <source>
        <strain evidence="7">SM1354</strain>
    </source>
</reference>
<dbReference type="PANTHER" id="PTHR30329">
    <property type="entry name" value="STATOR ELEMENT OF FLAGELLAR MOTOR COMPLEX"/>
    <property type="match status" value="1"/>
</dbReference>
<dbReference type="GO" id="GO:0009279">
    <property type="term" value="C:cell outer membrane"/>
    <property type="evidence" value="ECO:0007669"/>
    <property type="project" value="UniProtKB-SubCell"/>
</dbReference>
<dbReference type="EMBL" id="JAERQG010000006">
    <property type="protein sequence ID" value="MBL0767055.1"/>
    <property type="molecule type" value="Genomic_DNA"/>
</dbReference>
<evidence type="ECO:0000259" key="6">
    <source>
        <dbReference type="PROSITE" id="PS51123"/>
    </source>
</evidence>
<dbReference type="Gene3D" id="2.120.10.10">
    <property type="match status" value="1"/>
</dbReference>
<evidence type="ECO:0000313" key="8">
    <source>
        <dbReference type="Proteomes" id="UP000642920"/>
    </source>
</evidence>
<evidence type="ECO:0000256" key="2">
    <source>
        <dbReference type="ARBA" id="ARBA00023136"/>
    </source>
</evidence>
<evidence type="ECO:0000256" key="4">
    <source>
        <dbReference type="PROSITE-ProRule" id="PRU00473"/>
    </source>
</evidence>
<feature type="chain" id="PRO_5037934174" evidence="5">
    <location>
        <begin position="22"/>
        <end position="531"/>
    </location>
</feature>
<evidence type="ECO:0000313" key="7">
    <source>
        <dbReference type="EMBL" id="MBL0767055.1"/>
    </source>
</evidence>
<dbReference type="SUPFAM" id="SSF103088">
    <property type="entry name" value="OmpA-like"/>
    <property type="match status" value="1"/>
</dbReference>
<dbReference type="Gene3D" id="3.30.1330.60">
    <property type="entry name" value="OmpA-like domain"/>
    <property type="match status" value="1"/>
</dbReference>
<feature type="signal peptide" evidence="5">
    <location>
        <begin position="1"/>
        <end position="21"/>
    </location>
</feature>
<dbReference type="PROSITE" id="PS51123">
    <property type="entry name" value="OMPA_2"/>
    <property type="match status" value="1"/>
</dbReference>
<comment type="caution">
    <text evidence="7">The sequence shown here is derived from an EMBL/GenBank/DDBJ whole genome shotgun (WGS) entry which is preliminary data.</text>
</comment>
<dbReference type="InterPro" id="IPR036278">
    <property type="entry name" value="Sialidase_sf"/>
</dbReference>
<dbReference type="InterPro" id="IPR050330">
    <property type="entry name" value="Bact_OuterMem_StrucFunc"/>
</dbReference>
<dbReference type="PANTHER" id="PTHR30329:SF21">
    <property type="entry name" value="LIPOPROTEIN YIAD-RELATED"/>
    <property type="match status" value="1"/>
</dbReference>
<dbReference type="AlphaFoldDB" id="A0A937ADZ4"/>
<dbReference type="Pfam" id="PF00691">
    <property type="entry name" value="OmpA"/>
    <property type="match status" value="1"/>
</dbReference>
<evidence type="ECO:0000256" key="1">
    <source>
        <dbReference type="ARBA" id="ARBA00004442"/>
    </source>
</evidence>
<evidence type="ECO:0000256" key="5">
    <source>
        <dbReference type="SAM" id="SignalP"/>
    </source>
</evidence>
<evidence type="ECO:0000256" key="3">
    <source>
        <dbReference type="ARBA" id="ARBA00023237"/>
    </source>
</evidence>
<dbReference type="InterPro" id="IPR006665">
    <property type="entry name" value="OmpA-like"/>
</dbReference>
<comment type="subcellular location">
    <subcellularLocation>
        <location evidence="1">Cell outer membrane</location>
    </subcellularLocation>
</comment>
<keyword evidence="3" id="KW-0998">Cell outer membrane</keyword>
<sequence length="531" mass="59416">MKNVFYIYVLFCLLNVTVLSAQNAAQPTLVSTLESIYDDISPVLAPEGDILYFTKMNHPTNAGGERDKGDIWFSKRVNNEWTPAERVVGPLNNHEFNSVIGITPDGSIMYVTGNYESPKKGGISYSRKIGENWSEPKSVDIPYYKNKSDHLSGSLSRDGKIMVLSLQSFDTKGNEDIYYAFRKSIDRWTEVRNLGVDINTKAQELTPYLASDNKTLFFSSNGREGKGSRDVFVSKRMDATWTTWSEPENVEILNTEGADWYYRLADNTEQAYMVNTVNSIGLGNILVTKLPDDIQLEKTLEETMTASAKPIIPYSGKNSDSKEERPKISVKINVIDGLTGNALNPQLIIKGINELNRSSFSEIVLGSGSSYQTKLWKDSVYTVDIDAEGYLDEQKMLKTDTLSNSSEVTFSLVRLEKGTTIQLESVLFKRGTADMLESSYEELDRVAGMLKKNPNIEIELSGHTDNTGSSKLNIELSQKRSDTVQDYLINKGVSAKRLKSKGYGGSRPIASNRSEATRKLNRRVEFTIIKN</sequence>
<name>A0A937ADZ4_9BACT</name>
<protein>
    <submittedName>
        <fullName evidence="7">OmpA family protein</fullName>
    </submittedName>
</protein>
<organism evidence="7 8">
    <name type="scientific">Marivirga atlantica</name>
    <dbReference type="NCBI Taxonomy" id="1548457"/>
    <lineage>
        <taxon>Bacteria</taxon>
        <taxon>Pseudomonadati</taxon>
        <taxon>Bacteroidota</taxon>
        <taxon>Cytophagia</taxon>
        <taxon>Cytophagales</taxon>
        <taxon>Marivirgaceae</taxon>
        <taxon>Marivirga</taxon>
    </lineage>
</organism>
<feature type="domain" description="OmpA-like" evidence="6">
    <location>
        <begin position="415"/>
        <end position="531"/>
    </location>
</feature>
<gene>
    <name evidence="7" type="ORF">JKP34_17450</name>
</gene>
<dbReference type="RefSeq" id="WP_201924351.1">
    <property type="nucleotide sequence ID" value="NZ_JAERQG010000006.1"/>
</dbReference>